<name>A0ACC0MPE9_RHOML</name>
<dbReference type="EMBL" id="CM046395">
    <property type="protein sequence ID" value="KAI8542928.1"/>
    <property type="molecule type" value="Genomic_DNA"/>
</dbReference>
<keyword evidence="2" id="KW-1185">Reference proteome</keyword>
<proteinExistence type="predicted"/>
<evidence type="ECO:0000313" key="1">
    <source>
        <dbReference type="EMBL" id="KAI8542928.1"/>
    </source>
</evidence>
<gene>
    <name evidence="1" type="ORF">RHMOL_Rhmol08G0177900</name>
</gene>
<protein>
    <submittedName>
        <fullName evidence="1">Uncharacterized protein</fullName>
    </submittedName>
</protein>
<evidence type="ECO:0000313" key="2">
    <source>
        <dbReference type="Proteomes" id="UP001062846"/>
    </source>
</evidence>
<dbReference type="Proteomes" id="UP001062846">
    <property type="component" value="Chromosome 8"/>
</dbReference>
<organism evidence="1 2">
    <name type="scientific">Rhododendron molle</name>
    <name type="common">Chinese azalea</name>
    <name type="synonym">Azalea mollis</name>
    <dbReference type="NCBI Taxonomy" id="49168"/>
    <lineage>
        <taxon>Eukaryota</taxon>
        <taxon>Viridiplantae</taxon>
        <taxon>Streptophyta</taxon>
        <taxon>Embryophyta</taxon>
        <taxon>Tracheophyta</taxon>
        <taxon>Spermatophyta</taxon>
        <taxon>Magnoliopsida</taxon>
        <taxon>eudicotyledons</taxon>
        <taxon>Gunneridae</taxon>
        <taxon>Pentapetalae</taxon>
        <taxon>asterids</taxon>
        <taxon>Ericales</taxon>
        <taxon>Ericaceae</taxon>
        <taxon>Ericoideae</taxon>
        <taxon>Rhodoreae</taxon>
        <taxon>Rhododendron</taxon>
    </lineage>
</organism>
<comment type="caution">
    <text evidence="1">The sequence shown here is derived from an EMBL/GenBank/DDBJ whole genome shotgun (WGS) entry which is preliminary data.</text>
</comment>
<accession>A0ACC0MPE9</accession>
<reference evidence="1" key="1">
    <citation type="submission" date="2022-02" db="EMBL/GenBank/DDBJ databases">
        <title>Plant Genome Project.</title>
        <authorList>
            <person name="Zhang R.-G."/>
        </authorList>
    </citation>
    <scope>NUCLEOTIDE SEQUENCE</scope>
    <source>
        <strain evidence="1">AT1</strain>
    </source>
</reference>
<sequence length="366" mass="42123">MNESSSDYFHDLYINCVDPDDEGIDFDGDIPKEIHALIEREDERHAQPLKEEVVSINLKDENDPRMVQVGSTLSPEEHCDFKELLTEYNDVFAWSHQDMPGIDPELVEHRIPLLPDAKPVKQKLKRMRPDWVQKIKDEVTKQIDAGFLMVSQYPTWVANIVPVPKKNGQIRVCVDFRDLNKASPKDYFPLPHIDVFVDNTAGHALLSFMDGFSGYNQMLMAPKDREKTTFITNWGTYCYLVMPFGSKNVGPTYQRAATSILHDMMHKEVEVYVDDMIAKSKTREGHIPMLRKFLKRLHKFRMRLNLQKCTFGVTAGKMFGFMITSRGIKVDPSMIKAVLKMKPPESEKGVRSFLGKVQFCRHPNLA</sequence>